<name>A0A1H9K205_9LACT</name>
<gene>
    <name evidence="1" type="ORF">SAMN05421767_11138</name>
</gene>
<accession>A0A1H9K205</accession>
<dbReference type="InterPro" id="IPR035942">
    <property type="entry name" value="Lp2179-like_sf"/>
</dbReference>
<dbReference type="InterPro" id="IPR014965">
    <property type="entry name" value="Amino_acid_metab_prot_put"/>
</dbReference>
<evidence type="ECO:0000313" key="2">
    <source>
        <dbReference type="Proteomes" id="UP000198556"/>
    </source>
</evidence>
<dbReference type="Pfam" id="PF08866">
    <property type="entry name" value="DUF1831"/>
    <property type="match status" value="1"/>
</dbReference>
<dbReference type="SUPFAM" id="SSF160800">
    <property type="entry name" value="Lp2179-like"/>
    <property type="match status" value="1"/>
</dbReference>
<dbReference type="Proteomes" id="UP000198556">
    <property type="component" value="Unassembled WGS sequence"/>
</dbReference>
<sequence>MAFTQTATLKGSGKVFKVSPTVKKYTLRDNGFTETKTGNFLFIRNLDDTIEDHRGLKLKIMVNKDMTQLKMSTVTKNGLQAVQLYGLEHTAVAIEKTEFLLAGLVERGVLEEA</sequence>
<dbReference type="Gene3D" id="3.30.1820.10">
    <property type="entry name" value="Lp2179-like"/>
    <property type="match status" value="1"/>
</dbReference>
<keyword evidence="2" id="KW-1185">Reference proteome</keyword>
<proteinExistence type="predicted"/>
<reference evidence="1 2" key="1">
    <citation type="submission" date="2016-10" db="EMBL/GenBank/DDBJ databases">
        <authorList>
            <person name="de Groot N.N."/>
        </authorList>
    </citation>
    <scope>NUCLEOTIDE SEQUENCE [LARGE SCALE GENOMIC DNA]</scope>
    <source>
        <strain evidence="1 2">DSM 15827</strain>
    </source>
</reference>
<dbReference type="AlphaFoldDB" id="A0A1H9K205"/>
<dbReference type="STRING" id="137733.SAMN05421767_11138"/>
<evidence type="ECO:0000313" key="1">
    <source>
        <dbReference type="EMBL" id="SEQ93018.1"/>
    </source>
</evidence>
<dbReference type="RefSeq" id="WP_089746391.1">
    <property type="nucleotide sequence ID" value="NZ_FOGF01000011.1"/>
</dbReference>
<dbReference type="OrthoDB" id="2166222at2"/>
<organism evidence="1 2">
    <name type="scientific">Granulicatella balaenopterae</name>
    <dbReference type="NCBI Taxonomy" id="137733"/>
    <lineage>
        <taxon>Bacteria</taxon>
        <taxon>Bacillati</taxon>
        <taxon>Bacillota</taxon>
        <taxon>Bacilli</taxon>
        <taxon>Lactobacillales</taxon>
        <taxon>Carnobacteriaceae</taxon>
        <taxon>Granulicatella</taxon>
    </lineage>
</organism>
<protein>
    <submittedName>
        <fullName evidence="1">Putative amino acid metabolism</fullName>
    </submittedName>
</protein>
<dbReference type="EMBL" id="FOGF01000011">
    <property type="protein sequence ID" value="SEQ93018.1"/>
    <property type="molecule type" value="Genomic_DNA"/>
</dbReference>